<keyword evidence="1" id="KW-0812">Transmembrane</keyword>
<comment type="caution">
    <text evidence="2">The sequence shown here is derived from an EMBL/GenBank/DDBJ whole genome shotgun (WGS) entry which is preliminary data.</text>
</comment>
<proteinExistence type="predicted"/>
<reference evidence="2 3" key="1">
    <citation type="submission" date="2022-04" db="EMBL/GenBank/DDBJ databases">
        <title>Positive selection, recombination, and allopatry shape intraspecific diversity of widespread and dominant cyanobacteria.</title>
        <authorList>
            <person name="Wei J."/>
            <person name="Shu W."/>
            <person name="Hu C."/>
        </authorList>
    </citation>
    <scope>NUCLEOTIDE SEQUENCE [LARGE SCALE GENOMIC DNA]</scope>
    <source>
        <strain evidence="2 3">GB2-A5</strain>
    </source>
</reference>
<protein>
    <recommendedName>
        <fullName evidence="4">Armadillo-type fold-containing protein</fullName>
    </recommendedName>
</protein>
<keyword evidence="1" id="KW-1133">Transmembrane helix</keyword>
<evidence type="ECO:0008006" key="4">
    <source>
        <dbReference type="Google" id="ProtNLM"/>
    </source>
</evidence>
<feature type="transmembrane region" description="Helical" evidence="1">
    <location>
        <begin position="126"/>
        <end position="147"/>
    </location>
</feature>
<dbReference type="Proteomes" id="UP001442494">
    <property type="component" value="Unassembled WGS sequence"/>
</dbReference>
<keyword evidence="3" id="KW-1185">Reference proteome</keyword>
<dbReference type="RefSeq" id="WP_190419161.1">
    <property type="nucleotide sequence ID" value="NZ_JAMPKK010000022.1"/>
</dbReference>
<accession>A0ABV0JNU4</accession>
<feature type="transmembrane region" description="Helical" evidence="1">
    <location>
        <begin position="58"/>
        <end position="76"/>
    </location>
</feature>
<evidence type="ECO:0000313" key="3">
    <source>
        <dbReference type="Proteomes" id="UP001442494"/>
    </source>
</evidence>
<sequence>MAQASKWRQQIANLIESSSHKPSKLALFQRFPQARLSQGGWLLAIAFMLAMLFWNWKLLLATCAGVLVMLLVYLMQEWDWQVHWSSMQRFFSGSNRQLTLAVGSGGLATFSTYMAASIWVDSDSPWIATGAILQGLGTLLTLILLVWQIISRQVNREEGNLNHLLTELTEVDPLKRLLAVRQLSALVTDARLERDRKRTIAEYFRLMLSREPEAVIRDAILDGLQELESQQLTKASQPLKIPITVKSSARKLRIKN</sequence>
<evidence type="ECO:0000313" key="2">
    <source>
        <dbReference type="EMBL" id="MEP0865169.1"/>
    </source>
</evidence>
<dbReference type="EMBL" id="JAMPKK010000022">
    <property type="protein sequence ID" value="MEP0865169.1"/>
    <property type="molecule type" value="Genomic_DNA"/>
</dbReference>
<keyword evidence="1" id="KW-0472">Membrane</keyword>
<feature type="transmembrane region" description="Helical" evidence="1">
    <location>
        <begin position="97"/>
        <end position="120"/>
    </location>
</feature>
<gene>
    <name evidence="2" type="ORF">NDI37_11900</name>
</gene>
<feature type="transmembrane region" description="Helical" evidence="1">
    <location>
        <begin position="34"/>
        <end position="52"/>
    </location>
</feature>
<evidence type="ECO:0000256" key="1">
    <source>
        <dbReference type="SAM" id="Phobius"/>
    </source>
</evidence>
<name>A0ABV0JNU4_9CYAN</name>
<organism evidence="2 3">
    <name type="scientific">Funiculus sociatus GB2-A5</name>
    <dbReference type="NCBI Taxonomy" id="2933946"/>
    <lineage>
        <taxon>Bacteria</taxon>
        <taxon>Bacillati</taxon>
        <taxon>Cyanobacteriota</taxon>
        <taxon>Cyanophyceae</taxon>
        <taxon>Coleofasciculales</taxon>
        <taxon>Coleofasciculaceae</taxon>
        <taxon>Funiculus</taxon>
    </lineage>
</organism>